<feature type="compositionally biased region" description="Low complexity" evidence="1">
    <location>
        <begin position="103"/>
        <end position="114"/>
    </location>
</feature>
<dbReference type="PANTHER" id="PTHR37540">
    <property type="entry name" value="TRANSCRIPTION FACTOR (ACR-2), PUTATIVE-RELATED-RELATED"/>
    <property type="match status" value="1"/>
</dbReference>
<dbReference type="PANTHER" id="PTHR37540:SF5">
    <property type="entry name" value="TRANSCRIPTION FACTOR DOMAIN-CONTAINING PROTEIN"/>
    <property type="match status" value="1"/>
</dbReference>
<sequence length="621" mass="69874">MEREYEFFVTTEEPQQPNGPERGLIRRLVMRNFFETRGSEIASSSSKQSSASTVQAKTQLKTRFRLSKVSDEKSGRKAKGVGRKTGNDSEEIGRRDDRRRSSQRLSRQTSGLQSNGTDDNTNEPATVDEQVSGEYPKSGRRILLKIIPSAHRFDPFDVLPVPGSAELDLLFKLYKSTPSGNSISANANKTWWPLVSNDAGLLHATLATWALYGVLAHGVERCRVSKLRHKNEAIKEVNMKLGDLSGQSQISDQLVGTVLTLASFENLFGAYDAAQLHIAALKRMVNGRGGLFAFGHNDDLVRGMIWVDFHTSAAFHTSPSWPRIRLDPDTPPLPDELLEVAALTSPTSLLQLSLAAIECFNIFYRLHRVALALSTQWLGNVQRCTVCDLLYELMYMVLEVPDYSRDFLDFDMEKQKKVTVIQEYRSEAGREQDRGHDEHEAGYEARKADTASVVEALLAAVQVFVFSALRSVPPKAKLFSNLLERLRRALDRPSVDIINTWSREKNEKTLLWVLVVGYSVADAWYGRAWWAGKISEVLKELGHGDLAGEHDFKNLLKGVVWTDGWFETQVDKACNDAAEMSTEEVVLGPEERPMMIERWEDDPELDSTWFDTPMDLLLESS</sequence>
<dbReference type="OrthoDB" id="4158087at2759"/>
<evidence type="ECO:0000256" key="1">
    <source>
        <dbReference type="SAM" id="MobiDB-lite"/>
    </source>
</evidence>
<evidence type="ECO:0008006" key="4">
    <source>
        <dbReference type="Google" id="ProtNLM"/>
    </source>
</evidence>
<proteinExistence type="predicted"/>
<feature type="region of interest" description="Disordered" evidence="1">
    <location>
        <begin position="1"/>
        <end position="23"/>
    </location>
</feature>
<dbReference type="AlphaFoldDB" id="A0A6A6SST1"/>
<dbReference type="InterPro" id="IPR021858">
    <property type="entry name" value="Fun_TF"/>
</dbReference>
<name>A0A6A6SST1_9PLEO</name>
<evidence type="ECO:0000313" key="3">
    <source>
        <dbReference type="Proteomes" id="UP000799324"/>
    </source>
</evidence>
<organism evidence="2 3">
    <name type="scientific">Lophiostoma macrostomum CBS 122681</name>
    <dbReference type="NCBI Taxonomy" id="1314788"/>
    <lineage>
        <taxon>Eukaryota</taxon>
        <taxon>Fungi</taxon>
        <taxon>Dikarya</taxon>
        <taxon>Ascomycota</taxon>
        <taxon>Pezizomycotina</taxon>
        <taxon>Dothideomycetes</taxon>
        <taxon>Pleosporomycetidae</taxon>
        <taxon>Pleosporales</taxon>
        <taxon>Lophiostomataceae</taxon>
        <taxon>Lophiostoma</taxon>
    </lineage>
</organism>
<keyword evidence="3" id="KW-1185">Reference proteome</keyword>
<reference evidence="2" key="1">
    <citation type="journal article" date="2020" name="Stud. Mycol.">
        <title>101 Dothideomycetes genomes: a test case for predicting lifestyles and emergence of pathogens.</title>
        <authorList>
            <person name="Haridas S."/>
            <person name="Albert R."/>
            <person name="Binder M."/>
            <person name="Bloem J."/>
            <person name="Labutti K."/>
            <person name="Salamov A."/>
            <person name="Andreopoulos B."/>
            <person name="Baker S."/>
            <person name="Barry K."/>
            <person name="Bills G."/>
            <person name="Bluhm B."/>
            <person name="Cannon C."/>
            <person name="Castanera R."/>
            <person name="Culley D."/>
            <person name="Daum C."/>
            <person name="Ezra D."/>
            <person name="Gonzalez J."/>
            <person name="Henrissat B."/>
            <person name="Kuo A."/>
            <person name="Liang C."/>
            <person name="Lipzen A."/>
            <person name="Lutzoni F."/>
            <person name="Magnuson J."/>
            <person name="Mondo S."/>
            <person name="Nolan M."/>
            <person name="Ohm R."/>
            <person name="Pangilinan J."/>
            <person name="Park H.-J."/>
            <person name="Ramirez L."/>
            <person name="Alfaro M."/>
            <person name="Sun H."/>
            <person name="Tritt A."/>
            <person name="Yoshinaga Y."/>
            <person name="Zwiers L.-H."/>
            <person name="Turgeon B."/>
            <person name="Goodwin S."/>
            <person name="Spatafora J."/>
            <person name="Crous P."/>
            <person name="Grigoriev I."/>
        </authorList>
    </citation>
    <scope>NUCLEOTIDE SEQUENCE</scope>
    <source>
        <strain evidence="2">CBS 122681</strain>
    </source>
</reference>
<dbReference type="Proteomes" id="UP000799324">
    <property type="component" value="Unassembled WGS sequence"/>
</dbReference>
<dbReference type="EMBL" id="MU004485">
    <property type="protein sequence ID" value="KAF2649623.1"/>
    <property type="molecule type" value="Genomic_DNA"/>
</dbReference>
<feature type="compositionally biased region" description="Basic and acidic residues" evidence="1">
    <location>
        <begin position="85"/>
        <end position="100"/>
    </location>
</feature>
<protein>
    <recommendedName>
        <fullName evidence="4">Transcription factor domain-containing protein</fullName>
    </recommendedName>
</protein>
<dbReference type="Pfam" id="PF11951">
    <property type="entry name" value="Fungal_trans_2"/>
    <property type="match status" value="1"/>
</dbReference>
<feature type="compositionally biased region" description="Low complexity" evidence="1">
    <location>
        <begin position="39"/>
        <end position="52"/>
    </location>
</feature>
<feature type="region of interest" description="Disordered" evidence="1">
    <location>
        <begin position="38"/>
        <end position="134"/>
    </location>
</feature>
<feature type="compositionally biased region" description="Polar residues" evidence="1">
    <location>
        <begin position="115"/>
        <end position="124"/>
    </location>
</feature>
<evidence type="ECO:0000313" key="2">
    <source>
        <dbReference type="EMBL" id="KAF2649623.1"/>
    </source>
</evidence>
<gene>
    <name evidence="2" type="ORF">K491DRAFT_721513</name>
</gene>
<accession>A0A6A6SST1</accession>